<dbReference type="RefSeq" id="WP_198510903.1">
    <property type="nucleotide sequence ID" value="NZ_JAGGMQ010000001.1"/>
</dbReference>
<evidence type="ECO:0000313" key="2">
    <source>
        <dbReference type="EMBL" id="MBP2169127.1"/>
    </source>
</evidence>
<dbReference type="EMBL" id="JAGGMQ010000001">
    <property type="protein sequence ID" value="MBP2169127.1"/>
    <property type="molecule type" value="Genomic_DNA"/>
</dbReference>
<feature type="transmembrane region" description="Helical" evidence="1">
    <location>
        <begin position="38"/>
        <end position="58"/>
    </location>
</feature>
<gene>
    <name evidence="2" type="ORF">J2125_002319</name>
</gene>
<reference evidence="3" key="2">
    <citation type="submission" date="2023-07" db="EMBL/GenBank/DDBJ databases">
        <title>Genome mining of underrepresented organisms for secondary metabolites.</title>
        <authorList>
            <person name="D'Agostino P.M."/>
        </authorList>
    </citation>
    <scope>NUCLEOTIDE SEQUENCE [LARGE SCALE GENOMIC DNA]</scope>
    <source>
        <strain evidence="3">WS4403</strain>
    </source>
</reference>
<keyword evidence="1" id="KW-0812">Transmembrane</keyword>
<keyword evidence="3" id="KW-1185">Reference proteome</keyword>
<evidence type="ECO:0000256" key="1">
    <source>
        <dbReference type="SAM" id="Phobius"/>
    </source>
</evidence>
<evidence type="ECO:0000313" key="3">
    <source>
        <dbReference type="Proteomes" id="UP001195624"/>
    </source>
</evidence>
<keyword evidence="1" id="KW-0472">Membrane</keyword>
<keyword evidence="1" id="KW-1133">Transmembrane helix</keyword>
<comment type="caution">
    <text evidence="2">The sequence shown here is derived from an EMBL/GenBank/DDBJ whole genome shotgun (WGS) entry which is preliminary data.</text>
</comment>
<proteinExistence type="predicted"/>
<dbReference type="Proteomes" id="UP001195624">
    <property type="component" value="Unassembled WGS sequence"/>
</dbReference>
<accession>A0ABS4P8Z3</accession>
<organism evidence="2 3">
    <name type="scientific">Winslowiella toletana</name>
    <dbReference type="NCBI Taxonomy" id="92490"/>
    <lineage>
        <taxon>Bacteria</taxon>
        <taxon>Pseudomonadati</taxon>
        <taxon>Pseudomonadota</taxon>
        <taxon>Gammaproteobacteria</taxon>
        <taxon>Enterobacterales</taxon>
        <taxon>Erwiniaceae</taxon>
        <taxon>Winslowiella</taxon>
    </lineage>
</organism>
<reference evidence="2 3" key="1">
    <citation type="submission" date="2021-03" db="EMBL/GenBank/DDBJ databases">
        <authorList>
            <person name="D'Agostino P."/>
            <person name="Huntemann M."/>
            <person name="Clum A."/>
            <person name="Spunde A."/>
            <person name="Palaniappan K."/>
            <person name="Ritter S."/>
            <person name="Mikhailova N."/>
            <person name="Chen I.-M."/>
            <person name="Stamatis D."/>
            <person name="Reddy T."/>
            <person name="O'Malley R."/>
            <person name="Daum C."/>
            <person name="Shapiro N."/>
            <person name="Ivanova N."/>
            <person name="Kyrpides N."/>
            <person name="Woyke T."/>
        </authorList>
    </citation>
    <scope>NUCLEOTIDE SEQUENCE [LARGE SCALE GENOMIC DNA]</scope>
    <source>
        <strain evidence="2 3">WS4403</strain>
    </source>
</reference>
<name>A0ABS4P8Z3_9GAMM</name>
<protein>
    <submittedName>
        <fullName evidence="2">Uncharacterized protein</fullName>
    </submittedName>
</protein>
<sequence>MDNLESDDTRLANPLPRVRKDETVAFSRMGKDYSTMNSGLPVISLGISISGGGSMVMIGRGQHIWRC</sequence>